<protein>
    <submittedName>
        <fullName evidence="2">Uncharacterized protein</fullName>
    </submittedName>
</protein>
<evidence type="ECO:0000256" key="1">
    <source>
        <dbReference type="SAM" id="Phobius"/>
    </source>
</evidence>
<reference evidence="2" key="1">
    <citation type="submission" date="2021-03" db="EMBL/GenBank/DDBJ databases">
        <title>Fibrella sp. HMF5335 genome sequencing and assembly.</title>
        <authorList>
            <person name="Kang H."/>
            <person name="Kim H."/>
            <person name="Bae S."/>
            <person name="Joh K."/>
        </authorList>
    </citation>
    <scope>NUCLEOTIDE SEQUENCE</scope>
    <source>
        <strain evidence="2">HMF5335</strain>
    </source>
</reference>
<dbReference type="RefSeq" id="WP_207365998.1">
    <property type="nucleotide sequence ID" value="NZ_JAFMYV010000009.1"/>
</dbReference>
<feature type="transmembrane region" description="Helical" evidence="1">
    <location>
        <begin position="196"/>
        <end position="218"/>
    </location>
</feature>
<dbReference type="EMBL" id="JAFMYV010000009">
    <property type="protein sequence ID" value="MBO0938468.1"/>
    <property type="molecule type" value="Genomic_DNA"/>
</dbReference>
<feature type="transmembrane region" description="Helical" evidence="1">
    <location>
        <begin position="156"/>
        <end position="176"/>
    </location>
</feature>
<feature type="transmembrane region" description="Helical" evidence="1">
    <location>
        <begin position="6"/>
        <end position="25"/>
    </location>
</feature>
<keyword evidence="1" id="KW-1133">Transmembrane helix</keyword>
<feature type="transmembrane region" description="Helical" evidence="1">
    <location>
        <begin position="93"/>
        <end position="115"/>
    </location>
</feature>
<gene>
    <name evidence="2" type="ORF">J2I47_18095</name>
</gene>
<proteinExistence type="predicted"/>
<evidence type="ECO:0000313" key="3">
    <source>
        <dbReference type="Proteomes" id="UP000664034"/>
    </source>
</evidence>
<comment type="caution">
    <text evidence="2">The sequence shown here is derived from an EMBL/GenBank/DDBJ whole genome shotgun (WGS) entry which is preliminary data.</text>
</comment>
<accession>A0A939K650</accession>
<dbReference type="AlphaFoldDB" id="A0A939K650"/>
<keyword evidence="3" id="KW-1185">Reference proteome</keyword>
<feature type="transmembrane region" description="Helical" evidence="1">
    <location>
        <begin position="32"/>
        <end position="52"/>
    </location>
</feature>
<feature type="transmembrane region" description="Helical" evidence="1">
    <location>
        <begin position="64"/>
        <end position="81"/>
    </location>
</feature>
<evidence type="ECO:0000313" key="2">
    <source>
        <dbReference type="EMBL" id="MBO0938468.1"/>
    </source>
</evidence>
<dbReference type="Proteomes" id="UP000664034">
    <property type="component" value="Unassembled WGS sequence"/>
</dbReference>
<sequence>MLYQLPPYVSVVFGLTTLLSIWLFWRAAQRSGTVLAVLLGWLLLQGAVGLSGFYLKTDSLPPRFPALVIPPLLLLIGLLLTKAGRAFIDSLSISWLTLLHVVRIPVEVVLFWLFVGKTIPELMTFEGRNFDILSGLTAPVIYYVGFIRKSLPKSVLLVWNLLCLGLLINIVSTAALSVPSPLQQLAFDQPNIAILYFPFVWLPSVVVPIVLLAHVSAIRKLIN</sequence>
<feature type="transmembrane region" description="Helical" evidence="1">
    <location>
        <begin position="127"/>
        <end position="144"/>
    </location>
</feature>
<keyword evidence="1" id="KW-0812">Transmembrane</keyword>
<name>A0A939K650_9BACT</name>
<keyword evidence="1" id="KW-0472">Membrane</keyword>
<organism evidence="2 3">
    <name type="scientific">Fibrella rubiginis</name>
    <dbReference type="NCBI Taxonomy" id="2817060"/>
    <lineage>
        <taxon>Bacteria</taxon>
        <taxon>Pseudomonadati</taxon>
        <taxon>Bacteroidota</taxon>
        <taxon>Cytophagia</taxon>
        <taxon>Cytophagales</taxon>
        <taxon>Spirosomataceae</taxon>
        <taxon>Fibrella</taxon>
    </lineage>
</organism>